<feature type="region of interest" description="Disordered" evidence="1">
    <location>
        <begin position="1"/>
        <end position="20"/>
    </location>
</feature>
<proteinExistence type="predicted"/>
<evidence type="ECO:0000313" key="2">
    <source>
        <dbReference type="EMBL" id="KIX13948.1"/>
    </source>
</evidence>
<comment type="caution">
    <text evidence="2">The sequence shown here is derived from an EMBL/GenBank/DDBJ whole genome shotgun (WGS) entry which is preliminary data.</text>
</comment>
<protein>
    <submittedName>
        <fullName evidence="2">Uncharacterized protein</fullName>
    </submittedName>
</protein>
<dbReference type="EMBL" id="AZAC01000014">
    <property type="protein sequence ID" value="KIX13948.1"/>
    <property type="molecule type" value="Genomic_DNA"/>
</dbReference>
<evidence type="ECO:0000313" key="3">
    <source>
        <dbReference type="Proteomes" id="UP000032233"/>
    </source>
</evidence>
<sequence>MATGAEETAASSEELAAQAEHMREAVQQLKALAQRGSKKKRTLEQGITTPRLPAPSATAQG</sequence>
<organism evidence="2 3">
    <name type="scientific">Dethiosulfatarculus sandiegensis</name>
    <dbReference type="NCBI Taxonomy" id="1429043"/>
    <lineage>
        <taxon>Bacteria</taxon>
        <taxon>Pseudomonadati</taxon>
        <taxon>Thermodesulfobacteriota</taxon>
        <taxon>Desulfarculia</taxon>
        <taxon>Desulfarculales</taxon>
        <taxon>Desulfarculaceae</taxon>
        <taxon>Dethiosulfatarculus</taxon>
    </lineage>
</organism>
<keyword evidence="3" id="KW-1185">Reference proteome</keyword>
<dbReference type="RefSeq" id="WP_044348870.1">
    <property type="nucleotide sequence ID" value="NZ_AZAC01000014.1"/>
</dbReference>
<dbReference type="Proteomes" id="UP000032233">
    <property type="component" value="Unassembled WGS sequence"/>
</dbReference>
<reference evidence="2 3" key="1">
    <citation type="submission" date="2013-11" db="EMBL/GenBank/DDBJ databases">
        <title>Metagenomic analysis of a methanogenic consortium involved in long chain n-alkane degradation.</title>
        <authorList>
            <person name="Davidova I.A."/>
            <person name="Callaghan A.V."/>
            <person name="Wawrik B."/>
            <person name="Pruitt S."/>
            <person name="Marks C."/>
            <person name="Duncan K.E."/>
            <person name="Suflita J.M."/>
        </authorList>
    </citation>
    <scope>NUCLEOTIDE SEQUENCE [LARGE SCALE GENOMIC DNA]</scope>
    <source>
        <strain evidence="2 3">SPR</strain>
    </source>
</reference>
<dbReference type="STRING" id="1429043.X474_12495"/>
<accession>A0A0D2HU09</accession>
<gene>
    <name evidence="2" type="ORF">X474_12495</name>
</gene>
<feature type="compositionally biased region" description="Low complexity" evidence="1">
    <location>
        <begin position="1"/>
        <end position="19"/>
    </location>
</feature>
<dbReference type="InParanoid" id="A0A0D2HU09"/>
<name>A0A0D2HU09_9BACT</name>
<dbReference type="AlphaFoldDB" id="A0A0D2HU09"/>
<feature type="region of interest" description="Disordered" evidence="1">
    <location>
        <begin position="33"/>
        <end position="61"/>
    </location>
</feature>
<evidence type="ECO:0000256" key="1">
    <source>
        <dbReference type="SAM" id="MobiDB-lite"/>
    </source>
</evidence>